<reference evidence="3" key="1">
    <citation type="submission" date="2016-11" db="EMBL/GenBank/DDBJ databases">
        <authorList>
            <person name="Varghese N."/>
            <person name="Submissions S."/>
        </authorList>
    </citation>
    <scope>NUCLEOTIDE SEQUENCE [LARGE SCALE GENOMIC DNA]</scope>
    <source>
        <strain evidence="3">UWOS</strain>
    </source>
</reference>
<dbReference type="AlphaFoldDB" id="A0A1M6QKQ2"/>
<proteinExistence type="predicted"/>
<gene>
    <name evidence="2" type="ORF">SAMN05720469_102136</name>
</gene>
<feature type="chain" id="PRO_5013133348" description="DUF4185 domain-containing protein" evidence="1">
    <location>
        <begin position="19"/>
        <end position="339"/>
    </location>
</feature>
<protein>
    <recommendedName>
        <fullName evidence="4">DUF4185 domain-containing protein</fullName>
    </recommendedName>
</protein>
<evidence type="ECO:0008006" key="4">
    <source>
        <dbReference type="Google" id="ProtNLM"/>
    </source>
</evidence>
<dbReference type="EMBL" id="FRAW01000002">
    <property type="protein sequence ID" value="SHK20690.1"/>
    <property type="molecule type" value="Genomic_DNA"/>
</dbReference>
<feature type="signal peptide" evidence="1">
    <location>
        <begin position="1"/>
        <end position="18"/>
    </location>
</feature>
<keyword evidence="3" id="KW-1185">Reference proteome</keyword>
<accession>A0A1M6QKQ2</accession>
<evidence type="ECO:0000313" key="3">
    <source>
        <dbReference type="Proteomes" id="UP000184275"/>
    </source>
</evidence>
<dbReference type="RefSeq" id="WP_073302174.1">
    <property type="nucleotide sequence ID" value="NZ_FRAW01000002.1"/>
</dbReference>
<sequence length="339" mass="37639">MKKIFALSLLCLGSVLFAEEPVDAFGFKKIYRTKAGTEEWNSSHWANGKARSVEWDGDPDDPWGWTESHSAGSGSFDIDGQGIMQMNWNDGPRFHLNSLHGSSTQFFLNSEWTGYFMRDALGGENYGGMVVGMRSGPLGHASSGGDDCDATTYYARFRNDGKWDFEKEWKHPESYYRTTSGVGNQDPLWNGNVLPVGKWIGMKYIVYNKDAGTVRLELYIDSTSNATPPGKWEPVGAIEDSGTDFRGAYSETVSGCSYSDAYAPILEGGGTILMRSDKDHPYYKFVTLREIDVQEAPFEGTESIRKLPARSWIPAISDKAFDLLGRPAGSGDVWKMLAR</sequence>
<dbReference type="Proteomes" id="UP000184275">
    <property type="component" value="Unassembled WGS sequence"/>
</dbReference>
<evidence type="ECO:0000256" key="1">
    <source>
        <dbReference type="SAM" id="SignalP"/>
    </source>
</evidence>
<name>A0A1M6QKQ2_9BACT</name>
<keyword evidence="1" id="KW-0732">Signal</keyword>
<evidence type="ECO:0000313" key="2">
    <source>
        <dbReference type="EMBL" id="SHK20690.1"/>
    </source>
</evidence>
<organism evidence="2 3">
    <name type="scientific">Fibrobacter intestinalis</name>
    <dbReference type="NCBI Taxonomy" id="28122"/>
    <lineage>
        <taxon>Bacteria</taxon>
        <taxon>Pseudomonadati</taxon>
        <taxon>Fibrobacterota</taxon>
        <taxon>Fibrobacteria</taxon>
        <taxon>Fibrobacterales</taxon>
        <taxon>Fibrobacteraceae</taxon>
        <taxon>Fibrobacter</taxon>
    </lineage>
</organism>